<dbReference type="Proteomes" id="UP000231276">
    <property type="component" value="Unassembled WGS sequence"/>
</dbReference>
<dbReference type="Pfam" id="PF08241">
    <property type="entry name" value="Methyltransf_11"/>
    <property type="match status" value="1"/>
</dbReference>
<organism evidence="2 3">
    <name type="scientific">Candidatus Campbellbacteria bacterium CG22_combo_CG10-13_8_21_14_all_43_18</name>
    <dbReference type="NCBI Taxonomy" id="1974530"/>
    <lineage>
        <taxon>Bacteria</taxon>
        <taxon>Candidatus Campbelliibacteriota</taxon>
    </lineage>
</organism>
<protein>
    <recommendedName>
        <fullName evidence="1">Methyltransferase type 11 domain-containing protein</fullName>
    </recommendedName>
</protein>
<feature type="domain" description="Methyltransferase type 11" evidence="1">
    <location>
        <begin position="21"/>
        <end position="122"/>
    </location>
</feature>
<dbReference type="PANTHER" id="PTHR42912:SF93">
    <property type="entry name" value="N6-ADENOSINE-METHYLTRANSFERASE TMT1A"/>
    <property type="match status" value="1"/>
</dbReference>
<accession>A0A2H0DY22</accession>
<dbReference type="Gene3D" id="3.40.50.150">
    <property type="entry name" value="Vaccinia Virus protein VP39"/>
    <property type="match status" value="1"/>
</dbReference>
<dbReference type="PANTHER" id="PTHR42912">
    <property type="entry name" value="METHYLTRANSFERASE"/>
    <property type="match status" value="1"/>
</dbReference>
<dbReference type="SUPFAM" id="SSF53335">
    <property type="entry name" value="S-adenosyl-L-methionine-dependent methyltransferases"/>
    <property type="match status" value="1"/>
</dbReference>
<name>A0A2H0DY22_9BACT</name>
<dbReference type="AlphaFoldDB" id="A0A2H0DY22"/>
<dbReference type="InterPro" id="IPR050508">
    <property type="entry name" value="Methyltransf_Superfamily"/>
</dbReference>
<evidence type="ECO:0000313" key="2">
    <source>
        <dbReference type="EMBL" id="PIP86609.1"/>
    </source>
</evidence>
<dbReference type="InterPro" id="IPR029063">
    <property type="entry name" value="SAM-dependent_MTases_sf"/>
</dbReference>
<dbReference type="CDD" id="cd02440">
    <property type="entry name" value="AdoMet_MTases"/>
    <property type="match status" value="1"/>
</dbReference>
<proteinExistence type="predicted"/>
<comment type="caution">
    <text evidence="2">The sequence shown here is derived from an EMBL/GenBank/DDBJ whole genome shotgun (WGS) entry which is preliminary data.</text>
</comment>
<gene>
    <name evidence="2" type="ORF">COW82_01140</name>
</gene>
<dbReference type="InterPro" id="IPR013216">
    <property type="entry name" value="Methyltransf_11"/>
</dbReference>
<reference evidence="2 3" key="1">
    <citation type="submission" date="2017-09" db="EMBL/GenBank/DDBJ databases">
        <title>Depth-based differentiation of microbial function through sediment-hosted aquifers and enrichment of novel symbionts in the deep terrestrial subsurface.</title>
        <authorList>
            <person name="Probst A.J."/>
            <person name="Ladd B."/>
            <person name="Jarett J.K."/>
            <person name="Geller-Mcgrath D.E."/>
            <person name="Sieber C.M."/>
            <person name="Emerson J.B."/>
            <person name="Anantharaman K."/>
            <person name="Thomas B.C."/>
            <person name="Malmstrom R."/>
            <person name="Stieglmeier M."/>
            <person name="Klingl A."/>
            <person name="Woyke T."/>
            <person name="Ryan C.M."/>
            <person name="Banfield J.F."/>
        </authorList>
    </citation>
    <scope>NUCLEOTIDE SEQUENCE [LARGE SCALE GENOMIC DNA]</scope>
    <source>
        <strain evidence="2">CG22_combo_CG10-13_8_21_14_all_43_18</strain>
    </source>
</reference>
<dbReference type="EMBL" id="PCTS01000015">
    <property type="protein sequence ID" value="PIP86609.1"/>
    <property type="molecule type" value="Genomic_DNA"/>
</dbReference>
<sequence length="176" mass="19438">MFTNPKENLKELELESGMSLVDFGSGSGNYALLSAPLVKGGRVYAVDIQRGLLEKIKKEAGTRGFSNVEIVWADLEKPESTGLRENSIDAAILANVLFLIEKKEILVDEIKRVLRKGGKLLFLDWADSFGGLGPQAEHVILEKEAKKLFEEKGFLLVKNLANPGDHHYGFILKLNG</sequence>
<evidence type="ECO:0000313" key="3">
    <source>
        <dbReference type="Proteomes" id="UP000231276"/>
    </source>
</evidence>
<dbReference type="GO" id="GO:0008757">
    <property type="term" value="F:S-adenosylmethionine-dependent methyltransferase activity"/>
    <property type="evidence" value="ECO:0007669"/>
    <property type="project" value="InterPro"/>
</dbReference>
<evidence type="ECO:0000259" key="1">
    <source>
        <dbReference type="Pfam" id="PF08241"/>
    </source>
</evidence>